<evidence type="ECO:0000313" key="2">
    <source>
        <dbReference type="EMBL" id="AOW05672.1"/>
    </source>
</evidence>
<dbReference type="GeneID" id="94583671"/>
<accession>A0A1D8NJ62</accession>
<feature type="region of interest" description="Disordered" evidence="1">
    <location>
        <begin position="48"/>
        <end position="79"/>
    </location>
</feature>
<dbReference type="EMBL" id="CP017557">
    <property type="protein sequence ID" value="AOW05672.1"/>
    <property type="molecule type" value="Genomic_DNA"/>
</dbReference>
<organism evidence="2 3">
    <name type="scientific">Yarrowia lipolytica</name>
    <name type="common">Candida lipolytica</name>
    <dbReference type="NCBI Taxonomy" id="4952"/>
    <lineage>
        <taxon>Eukaryota</taxon>
        <taxon>Fungi</taxon>
        <taxon>Dikarya</taxon>
        <taxon>Ascomycota</taxon>
        <taxon>Saccharomycotina</taxon>
        <taxon>Dipodascomycetes</taxon>
        <taxon>Dipodascales</taxon>
        <taxon>Dipodascales incertae sedis</taxon>
        <taxon>Yarrowia</taxon>
    </lineage>
</organism>
<dbReference type="VEuPathDB" id="FungiDB:YALI1_E23659g"/>
<feature type="compositionally biased region" description="Polar residues" evidence="1">
    <location>
        <begin position="60"/>
        <end position="70"/>
    </location>
</feature>
<dbReference type="AlphaFoldDB" id="A0A1D8NJ62"/>
<name>A0A1D8NJ62_YARLL</name>
<evidence type="ECO:0000313" key="3">
    <source>
        <dbReference type="Proteomes" id="UP000182444"/>
    </source>
</evidence>
<sequence length="206" mass="21949">MYIVHSSVEEGLDNRTKARNDSSSDKDNLGAEIDQGGDLSVVGVALGVGNDVGEPRNGPGQEQRSSQLGVVQTGDPASHQGQSGVLVELHVGLLGTVESLTRQLQLGLLGGHRGVGKQQGQGGLGLGSPVARIEGLEEAQNGVERGGGNDVLEVEREGHFDGGWGDLAEGWEPDYLYILFKYGYLMVNWHVARYCFSFSDAIISRF</sequence>
<reference evidence="2 3" key="1">
    <citation type="journal article" date="2016" name="PLoS ONE">
        <title>Sequence Assembly of Yarrowia lipolytica Strain W29/CLIB89 Shows Transposable Element Diversity.</title>
        <authorList>
            <person name="Magnan C."/>
            <person name="Yu J."/>
            <person name="Chang I."/>
            <person name="Jahn E."/>
            <person name="Kanomata Y."/>
            <person name="Wu J."/>
            <person name="Zeller M."/>
            <person name="Oakes M."/>
            <person name="Baldi P."/>
            <person name="Sandmeyer S."/>
        </authorList>
    </citation>
    <scope>NUCLEOTIDE SEQUENCE [LARGE SCALE GENOMIC DNA]</scope>
    <source>
        <strain evidence="3">CLIB89(W29)</strain>
    </source>
</reference>
<feature type="compositionally biased region" description="Basic and acidic residues" evidence="1">
    <location>
        <begin position="12"/>
        <end position="29"/>
    </location>
</feature>
<protein>
    <submittedName>
        <fullName evidence="2">Uncharacterized protein</fullName>
    </submittedName>
</protein>
<gene>
    <name evidence="2" type="ORF">YALI1_E23659g</name>
</gene>
<feature type="region of interest" description="Disordered" evidence="1">
    <location>
        <begin position="1"/>
        <end position="34"/>
    </location>
</feature>
<evidence type="ECO:0000256" key="1">
    <source>
        <dbReference type="SAM" id="MobiDB-lite"/>
    </source>
</evidence>
<dbReference type="RefSeq" id="XP_068139168.1">
    <property type="nucleotide sequence ID" value="XM_068283067.1"/>
</dbReference>
<dbReference type="Proteomes" id="UP000182444">
    <property type="component" value="Chromosome 1E"/>
</dbReference>
<proteinExistence type="predicted"/>